<organism evidence="7 8">
    <name type="scientific">Actinomadura luzonensis</name>
    <dbReference type="NCBI Taxonomy" id="2805427"/>
    <lineage>
        <taxon>Bacteria</taxon>
        <taxon>Bacillati</taxon>
        <taxon>Actinomycetota</taxon>
        <taxon>Actinomycetes</taxon>
        <taxon>Streptosporangiales</taxon>
        <taxon>Thermomonosporaceae</taxon>
        <taxon>Actinomadura</taxon>
    </lineage>
</organism>
<proteinExistence type="predicted"/>
<dbReference type="Pfam" id="PF00440">
    <property type="entry name" value="TetR_N"/>
    <property type="match status" value="1"/>
</dbReference>
<keyword evidence="1" id="KW-0805">Transcription regulation</keyword>
<keyword evidence="3" id="KW-0804">Transcription</keyword>
<dbReference type="PRINTS" id="PR00455">
    <property type="entry name" value="HTHTETR"/>
</dbReference>
<reference evidence="7 8" key="1">
    <citation type="submission" date="2022-04" db="EMBL/GenBank/DDBJ databases">
        <title>Genome draft of Actinomadura sp. ATCC 31491.</title>
        <authorList>
            <person name="Shi X."/>
            <person name="Du Y."/>
        </authorList>
    </citation>
    <scope>NUCLEOTIDE SEQUENCE [LARGE SCALE GENOMIC DNA]</scope>
    <source>
        <strain evidence="7 8">ATCC 31491</strain>
    </source>
</reference>
<dbReference type="InterPro" id="IPR023772">
    <property type="entry name" value="DNA-bd_HTH_TetR-type_CS"/>
</dbReference>
<dbReference type="SUPFAM" id="SSF46689">
    <property type="entry name" value="Homeodomain-like"/>
    <property type="match status" value="1"/>
</dbReference>
<accession>A0ABT0FTN5</accession>
<dbReference type="PROSITE" id="PS01081">
    <property type="entry name" value="HTH_TETR_1"/>
    <property type="match status" value="1"/>
</dbReference>
<sequence length="232" mass="24050">MTEEPGRRERKKQRTREALVAAAVRLFEERGYEETTVAEIAEAADVSARTFFLHFPAKEDVLLAGVRVRVEAGLRVLARPRPGETAGEVLARAVEEMIADALTEATGPEVSEPGAGWPGAGWPGAGGAGGMAGWRVRLVASSAAVQARLLQRLLGAHAELAGALRRAFPGELDEVDAAALVGAAMGPSARPRSRACAGATTPGGCARRCAAPPPSPSTTPAEPLLSPPPSPR</sequence>
<dbReference type="PANTHER" id="PTHR30055">
    <property type="entry name" value="HTH-TYPE TRANSCRIPTIONAL REGULATOR RUTR"/>
    <property type="match status" value="1"/>
</dbReference>
<feature type="region of interest" description="Disordered" evidence="5">
    <location>
        <begin position="188"/>
        <end position="232"/>
    </location>
</feature>
<gene>
    <name evidence="7" type="ORF">MF672_018135</name>
</gene>
<keyword evidence="2 4" id="KW-0238">DNA-binding</keyword>
<dbReference type="InterPro" id="IPR001647">
    <property type="entry name" value="HTH_TetR"/>
</dbReference>
<dbReference type="RefSeq" id="WP_247815289.1">
    <property type="nucleotide sequence ID" value="NZ_JAKRKC020000001.1"/>
</dbReference>
<dbReference type="PANTHER" id="PTHR30055:SF238">
    <property type="entry name" value="MYCOFACTOCIN BIOSYNTHESIS TRANSCRIPTIONAL REGULATOR MFTR-RELATED"/>
    <property type="match status" value="1"/>
</dbReference>
<evidence type="ECO:0000256" key="5">
    <source>
        <dbReference type="SAM" id="MobiDB-lite"/>
    </source>
</evidence>
<evidence type="ECO:0000256" key="3">
    <source>
        <dbReference type="ARBA" id="ARBA00023163"/>
    </source>
</evidence>
<evidence type="ECO:0000256" key="1">
    <source>
        <dbReference type="ARBA" id="ARBA00023015"/>
    </source>
</evidence>
<dbReference type="InterPro" id="IPR009057">
    <property type="entry name" value="Homeodomain-like_sf"/>
</dbReference>
<feature type="compositionally biased region" description="Low complexity" evidence="5">
    <location>
        <begin position="194"/>
        <end position="210"/>
    </location>
</feature>
<evidence type="ECO:0000256" key="2">
    <source>
        <dbReference type="ARBA" id="ARBA00023125"/>
    </source>
</evidence>
<protein>
    <submittedName>
        <fullName evidence="7">TetR/AcrR family transcriptional regulator</fullName>
    </submittedName>
</protein>
<dbReference type="EMBL" id="JAKRKC020000001">
    <property type="protein sequence ID" value="MCK2215695.1"/>
    <property type="molecule type" value="Genomic_DNA"/>
</dbReference>
<evidence type="ECO:0000313" key="8">
    <source>
        <dbReference type="Proteomes" id="UP001317259"/>
    </source>
</evidence>
<feature type="domain" description="HTH tetR-type" evidence="6">
    <location>
        <begin position="13"/>
        <end position="73"/>
    </location>
</feature>
<evidence type="ECO:0000256" key="4">
    <source>
        <dbReference type="PROSITE-ProRule" id="PRU00335"/>
    </source>
</evidence>
<feature type="DNA-binding region" description="H-T-H motif" evidence="4">
    <location>
        <begin position="36"/>
        <end position="55"/>
    </location>
</feature>
<evidence type="ECO:0000259" key="6">
    <source>
        <dbReference type="PROSITE" id="PS50977"/>
    </source>
</evidence>
<dbReference type="Proteomes" id="UP001317259">
    <property type="component" value="Unassembled WGS sequence"/>
</dbReference>
<dbReference type="Gene3D" id="1.10.357.10">
    <property type="entry name" value="Tetracycline Repressor, domain 2"/>
    <property type="match status" value="1"/>
</dbReference>
<name>A0ABT0FTN5_9ACTN</name>
<dbReference type="InterPro" id="IPR050109">
    <property type="entry name" value="HTH-type_TetR-like_transc_reg"/>
</dbReference>
<keyword evidence="8" id="KW-1185">Reference proteome</keyword>
<comment type="caution">
    <text evidence="7">The sequence shown here is derived from an EMBL/GenBank/DDBJ whole genome shotgun (WGS) entry which is preliminary data.</text>
</comment>
<evidence type="ECO:0000313" key="7">
    <source>
        <dbReference type="EMBL" id="MCK2215695.1"/>
    </source>
</evidence>
<dbReference type="PROSITE" id="PS50977">
    <property type="entry name" value="HTH_TETR_2"/>
    <property type="match status" value="1"/>
</dbReference>